<dbReference type="Proteomes" id="UP000288805">
    <property type="component" value="Unassembled WGS sequence"/>
</dbReference>
<dbReference type="CDD" id="cd02440">
    <property type="entry name" value="AdoMet_MTases"/>
    <property type="match status" value="1"/>
</dbReference>
<comment type="similarity">
    <text evidence="1">Belongs to the methyltransferase superfamily.</text>
</comment>
<protein>
    <submittedName>
        <fullName evidence="5">Methyltransferase-like protein 13</fullName>
    </submittedName>
</protein>
<sequence length="320" mass="36599">MRMGRTMQAYGEPSYWDERYSHESGPFDWYQKYNALAPLLHLYIPLHHRVLVVGCGNSAFSEGMVNDGYKEVVNIDISSVVIQAMQRKYSDRPQLKYIRMDVLDMSGFQTGSFDAVVDKGTLDSLLCGNNSRQLAVKMLKEVERVLKNKGVYMLITYGAPIYRLRLLRDSCSWTIKLHVIEKFMLEAKTEHQTWELTNPVPLDDEEARWKQFLERIRMSIISTSALSSPAEWFYLFAQKPLGMPMLNPTCLSDVAEYQSLALLQSELFWSLFLFHTLYLGLGKITLNGDSNGAVPRIPDTDTDLISFMLVMTSTFISGLI</sequence>
<keyword evidence="2 5" id="KW-0489">Methyltransferase</keyword>
<keyword evidence="3 5" id="KW-0808">Transferase</keyword>
<dbReference type="FunFam" id="3.40.50.150:FF:000224">
    <property type="entry name" value="S-adenosyl-L-methionine-dependent methyltransferases superfamily protein"/>
    <property type="match status" value="1"/>
</dbReference>
<dbReference type="InterPro" id="IPR029063">
    <property type="entry name" value="SAM-dependent_MTases_sf"/>
</dbReference>
<evidence type="ECO:0000313" key="5">
    <source>
        <dbReference type="EMBL" id="RVW55945.1"/>
    </source>
</evidence>
<dbReference type="OrthoDB" id="411785at2759"/>
<dbReference type="Pfam" id="PF08241">
    <property type="entry name" value="Methyltransf_11"/>
    <property type="match status" value="1"/>
</dbReference>
<accession>A0A438F7G4</accession>
<evidence type="ECO:0000256" key="1">
    <source>
        <dbReference type="ARBA" id="ARBA00008361"/>
    </source>
</evidence>
<dbReference type="PANTHER" id="PTHR12176:SF79">
    <property type="entry name" value="METHYLTRANSFERASE TYPE 11 DOMAIN-CONTAINING PROTEIN"/>
    <property type="match status" value="1"/>
</dbReference>
<name>A0A438F7G4_VITVI</name>
<evidence type="ECO:0000259" key="4">
    <source>
        <dbReference type="Pfam" id="PF08241"/>
    </source>
</evidence>
<feature type="domain" description="Methyltransferase type 11" evidence="4">
    <location>
        <begin position="51"/>
        <end position="153"/>
    </location>
</feature>
<gene>
    <name evidence="5" type="primary">mettl13_0</name>
    <name evidence="5" type="ORF">CK203_078796</name>
</gene>
<dbReference type="AlphaFoldDB" id="A0A438F7G4"/>
<evidence type="ECO:0000256" key="2">
    <source>
        <dbReference type="ARBA" id="ARBA00022603"/>
    </source>
</evidence>
<dbReference type="InterPro" id="IPR013216">
    <property type="entry name" value="Methyltransf_11"/>
</dbReference>
<evidence type="ECO:0000256" key="3">
    <source>
        <dbReference type="ARBA" id="ARBA00022679"/>
    </source>
</evidence>
<dbReference type="InterPro" id="IPR051419">
    <property type="entry name" value="Lys/N-term_MeTrsfase_sf"/>
</dbReference>
<dbReference type="GO" id="GO:0008757">
    <property type="term" value="F:S-adenosylmethionine-dependent methyltransferase activity"/>
    <property type="evidence" value="ECO:0007669"/>
    <property type="project" value="InterPro"/>
</dbReference>
<dbReference type="GO" id="GO:0032259">
    <property type="term" value="P:methylation"/>
    <property type="evidence" value="ECO:0007669"/>
    <property type="project" value="UniProtKB-KW"/>
</dbReference>
<organism evidence="5 6">
    <name type="scientific">Vitis vinifera</name>
    <name type="common">Grape</name>
    <dbReference type="NCBI Taxonomy" id="29760"/>
    <lineage>
        <taxon>Eukaryota</taxon>
        <taxon>Viridiplantae</taxon>
        <taxon>Streptophyta</taxon>
        <taxon>Embryophyta</taxon>
        <taxon>Tracheophyta</taxon>
        <taxon>Spermatophyta</taxon>
        <taxon>Magnoliopsida</taxon>
        <taxon>eudicotyledons</taxon>
        <taxon>Gunneridae</taxon>
        <taxon>Pentapetalae</taxon>
        <taxon>rosids</taxon>
        <taxon>Vitales</taxon>
        <taxon>Vitaceae</taxon>
        <taxon>Viteae</taxon>
        <taxon>Vitis</taxon>
    </lineage>
</organism>
<reference evidence="5 6" key="1">
    <citation type="journal article" date="2018" name="PLoS Genet.">
        <title>Population sequencing reveals clonal diversity and ancestral inbreeding in the grapevine cultivar Chardonnay.</title>
        <authorList>
            <person name="Roach M.J."/>
            <person name="Johnson D.L."/>
            <person name="Bohlmann J."/>
            <person name="van Vuuren H.J."/>
            <person name="Jones S.J."/>
            <person name="Pretorius I.S."/>
            <person name="Schmidt S.A."/>
            <person name="Borneman A.R."/>
        </authorList>
    </citation>
    <scope>NUCLEOTIDE SEQUENCE [LARGE SCALE GENOMIC DNA]</scope>
    <source>
        <strain evidence="6">cv. Chardonnay</strain>
        <tissue evidence="5">Leaf</tissue>
    </source>
</reference>
<dbReference type="PANTHER" id="PTHR12176">
    <property type="entry name" value="SAM-DEPENDENT METHYLTRANSFERASE SUPERFAMILY PROTEIN"/>
    <property type="match status" value="1"/>
</dbReference>
<dbReference type="Gene3D" id="3.40.50.150">
    <property type="entry name" value="Vaccinia Virus protein VP39"/>
    <property type="match status" value="1"/>
</dbReference>
<proteinExistence type="inferred from homology"/>
<comment type="caution">
    <text evidence="5">The sequence shown here is derived from an EMBL/GenBank/DDBJ whole genome shotgun (WGS) entry which is preliminary data.</text>
</comment>
<dbReference type="SUPFAM" id="SSF53335">
    <property type="entry name" value="S-adenosyl-L-methionine-dependent methyltransferases"/>
    <property type="match status" value="1"/>
</dbReference>
<dbReference type="EMBL" id="QGNW01001103">
    <property type="protein sequence ID" value="RVW55945.1"/>
    <property type="molecule type" value="Genomic_DNA"/>
</dbReference>
<evidence type="ECO:0000313" key="6">
    <source>
        <dbReference type="Proteomes" id="UP000288805"/>
    </source>
</evidence>